<dbReference type="SUPFAM" id="SSF53448">
    <property type="entry name" value="Nucleotide-diphospho-sugar transferases"/>
    <property type="match status" value="3"/>
</dbReference>
<evidence type="ECO:0000313" key="3">
    <source>
        <dbReference type="Proteomes" id="UP000004067"/>
    </source>
</evidence>
<gene>
    <name evidence="2" type="ORF">HMPREF9081_0150</name>
</gene>
<feature type="domain" description="Glycosyltransferase 2-like" evidence="1">
    <location>
        <begin position="380"/>
        <end position="489"/>
    </location>
</feature>
<dbReference type="eggNOG" id="COG0457">
    <property type="taxonomic scope" value="Bacteria"/>
</dbReference>
<dbReference type="CDD" id="cd02511">
    <property type="entry name" value="Beta4Glucosyltransferase"/>
    <property type="match status" value="1"/>
</dbReference>
<evidence type="ECO:0000259" key="1">
    <source>
        <dbReference type="Pfam" id="PF00535"/>
    </source>
</evidence>
<dbReference type="Pfam" id="PF13181">
    <property type="entry name" value="TPR_8"/>
    <property type="match status" value="1"/>
</dbReference>
<protein>
    <recommendedName>
        <fullName evidence="1">Glycosyltransferase 2-like domain-containing protein</fullName>
    </recommendedName>
</protein>
<dbReference type="Gene3D" id="3.90.550.10">
    <property type="entry name" value="Spore Coat Polysaccharide Biosynthesis Protein SpsA, Chain A"/>
    <property type="match status" value="3"/>
</dbReference>
<dbReference type="Proteomes" id="UP000004067">
    <property type="component" value="Unassembled WGS sequence"/>
</dbReference>
<feature type="domain" description="Glycosyltransferase 2-like" evidence="1">
    <location>
        <begin position="9"/>
        <end position="118"/>
    </location>
</feature>
<name>F5RIW5_9FIRM</name>
<sequence length="1311" mass="146901">MMRISACYIVKDEVAELRRSLASLRDAVDEIVIVSTAADVGVAELASNFHAQLWDFPWQNDFSAARNYALGKVSGEIVIFLDADEYFFHPEHVRNALDDVIRAAPDFDIIMLRRCNFMTANVVQNAMYDNSPRILRMPGLHYEGMIHEQAVRDDGKERVLAYGDERLAVGHTGYLKIRGEAKIRRNIAMLAQDAALHGRTEMHALYLMDCFFGLKDYEKVIALSKEVLQGNIRVIGSESTIYHQVIESMRALHYPDEEMLALADEALAKFPELPDFYAQRGMILCGLVRYREAAESFEEALRRYDHDFLSIHNSSFFNDAVAALVSERLARIYRVLGVPAAAQLWEERQRAYLGGDTGAEVKEKMQITACYIVRDDAVHLKQSIESLCTAVDEIIVLDTGSQDDSVRTAEECGASVYHAAWQDDFAAARNAVLAHASGAWIVFIDADEYFSPETREHLRAVIEEADRTEGEVLLVPWHNIDEATGETLLDSYAPRIFRRREGRHYVGRIHEELREADGSAPLSRIIAPELLTLVHTGYSAVLTREKGERNLRLLLEELEHTDTPERCWRYLAETYDNLGNERMAERYALLDIGTGRRSVLYASCSYRILLRIYGANPVLRDKHLAVAEQAVREFPELPEMHAELAEALAAFHRYEDATAAAEQALQTGPPTAGTEQSVFTAEMRDALCRRMKIWQRIASRAEEIRIAACVFVRDDARDMETWLGNAAVYADERVVADTGSTDGTRALSERAGAKVFDFPWRDDFAAARNAVIAEAHADWVTVLDADESFVDPAELRPYLAMMDVVLPHVDAVLLPIVHVDEDAGNREIGRAPHVRLLRMGRGLFYEGRVHEALRKEDGEPVLYHEPVALVIRHVGYSSGRIRAKHERNLALMERRIGEHGLQIGDCRYLADTYYGLGKYAAALIYVRAALEENVTSFGAQSHLHHLLLDVMEKENIPLPEQIAAAHAACRAFSQLPDFYGRLGLLLAADGDAGALDALTKALMLYEHPTDAEGEASVFPAWAGAVSAARARILMEMGQRDAAEEELTRAFTFNTAREEALDVSMELHGSEDVAQILAGMRELLGEGVETLAYLTRFADSYGWLALGAAARAELSRMTGHVVPTPEIYERIRVLAPKELGEHVVGALVEYVREMPEILLRLERERRAKSLHLYHRLRSLLPDAMLAFWRHYDEPDAVALPEAMDGYESVRAAFIHHADAEQSARFLRVAAGYGRDVLRAAAEDFADAQRWEGAFLGWSLLSAVEGESLDSCYGMALAALYLGARTEAQECLTRACTLDPSHRKAMELLELIK</sequence>
<dbReference type="STRING" id="888060.HMPREF9081_0150"/>
<evidence type="ECO:0000313" key="2">
    <source>
        <dbReference type="EMBL" id="EGK62403.1"/>
    </source>
</evidence>
<dbReference type="SMART" id="SM00028">
    <property type="entry name" value="TPR"/>
    <property type="match status" value="6"/>
</dbReference>
<dbReference type="InterPro" id="IPR029044">
    <property type="entry name" value="Nucleotide-diphossugar_trans"/>
</dbReference>
<dbReference type="Gene3D" id="1.25.40.10">
    <property type="entry name" value="Tetratricopeptide repeat domain"/>
    <property type="match status" value="3"/>
</dbReference>
<accession>F5RIW5</accession>
<organism evidence="2 3">
    <name type="scientific">Centipeda periodontii DSM 2778</name>
    <dbReference type="NCBI Taxonomy" id="888060"/>
    <lineage>
        <taxon>Bacteria</taxon>
        <taxon>Bacillati</taxon>
        <taxon>Bacillota</taxon>
        <taxon>Negativicutes</taxon>
        <taxon>Selenomonadales</taxon>
        <taxon>Selenomonadaceae</taxon>
        <taxon>Centipeda</taxon>
    </lineage>
</organism>
<dbReference type="InterPro" id="IPR011990">
    <property type="entry name" value="TPR-like_helical_dom_sf"/>
</dbReference>
<dbReference type="SUPFAM" id="SSF48452">
    <property type="entry name" value="TPR-like"/>
    <property type="match status" value="2"/>
</dbReference>
<dbReference type="InterPro" id="IPR001173">
    <property type="entry name" value="Glyco_trans_2-like"/>
</dbReference>
<dbReference type="EMBL" id="AFHQ01000004">
    <property type="protein sequence ID" value="EGK62403.1"/>
    <property type="molecule type" value="Genomic_DNA"/>
</dbReference>
<dbReference type="InterPro" id="IPR019734">
    <property type="entry name" value="TPR_rpt"/>
</dbReference>
<keyword evidence="3" id="KW-1185">Reference proteome</keyword>
<dbReference type="HOGENOM" id="CLU_006196_0_0_9"/>
<dbReference type="eggNOG" id="COG0463">
    <property type="taxonomic scope" value="Bacteria"/>
</dbReference>
<reference evidence="2 3" key="1">
    <citation type="submission" date="2011-04" db="EMBL/GenBank/DDBJ databases">
        <authorList>
            <person name="Muzny D."/>
            <person name="Qin X."/>
            <person name="Deng J."/>
            <person name="Jiang H."/>
            <person name="Liu Y."/>
            <person name="Qu J."/>
            <person name="Song X.-Z."/>
            <person name="Zhang L."/>
            <person name="Thornton R."/>
            <person name="Coyle M."/>
            <person name="Francisco L."/>
            <person name="Jackson L."/>
            <person name="Javaid M."/>
            <person name="Korchina V."/>
            <person name="Kovar C."/>
            <person name="Mata R."/>
            <person name="Mathew T."/>
            <person name="Ngo R."/>
            <person name="Nguyen L."/>
            <person name="Nguyen N."/>
            <person name="Okwuonu G."/>
            <person name="Ongeri F."/>
            <person name="Pham C."/>
            <person name="Simmons D."/>
            <person name="Wilczek-Boney K."/>
            <person name="Hale W."/>
            <person name="Jakkamsetti A."/>
            <person name="Pham P."/>
            <person name="Ruth R."/>
            <person name="San Lucas F."/>
            <person name="Warren J."/>
            <person name="Zhang J."/>
            <person name="Zhao Z."/>
            <person name="Zhou C."/>
            <person name="Zhu D."/>
            <person name="Lee S."/>
            <person name="Bess C."/>
            <person name="Blankenburg K."/>
            <person name="Forbes L."/>
            <person name="Fu Q."/>
            <person name="Gubbala S."/>
            <person name="Hirani K."/>
            <person name="Jayaseelan J.C."/>
            <person name="Lara F."/>
            <person name="Munidasa M."/>
            <person name="Palculict T."/>
            <person name="Patil S."/>
            <person name="Pu L.-L."/>
            <person name="Saada N."/>
            <person name="Tang L."/>
            <person name="Weissenberger G."/>
            <person name="Zhu Y."/>
            <person name="Hemphill L."/>
            <person name="Shang Y."/>
            <person name="Youmans B."/>
            <person name="Ayvaz T."/>
            <person name="Ross M."/>
            <person name="Santibanez J."/>
            <person name="Aqrawi P."/>
            <person name="Gross S."/>
            <person name="Joshi V."/>
            <person name="Fowler G."/>
            <person name="Nazareth L."/>
            <person name="Reid J."/>
            <person name="Worley K."/>
            <person name="Petrosino J."/>
            <person name="Highlander S."/>
            <person name="Gibbs R."/>
        </authorList>
    </citation>
    <scope>NUCLEOTIDE SEQUENCE [LARGE SCALE GENOMIC DNA]</scope>
    <source>
        <strain evidence="2 3">DSM 2778</strain>
    </source>
</reference>
<dbReference type="PANTHER" id="PTHR43630">
    <property type="entry name" value="POLY-BETA-1,6-N-ACETYL-D-GLUCOSAMINE SYNTHASE"/>
    <property type="match status" value="1"/>
</dbReference>
<dbReference type="Pfam" id="PF00535">
    <property type="entry name" value="Glycos_transf_2"/>
    <property type="match status" value="3"/>
</dbReference>
<proteinExistence type="predicted"/>
<comment type="caution">
    <text evidence="2">The sequence shown here is derived from an EMBL/GenBank/DDBJ whole genome shotgun (WGS) entry which is preliminary data.</text>
</comment>
<feature type="domain" description="Glycosyltransferase 2-like" evidence="1">
    <location>
        <begin position="730"/>
        <end position="803"/>
    </location>
</feature>
<dbReference type="PANTHER" id="PTHR43630:SF2">
    <property type="entry name" value="GLYCOSYLTRANSFERASE"/>
    <property type="match status" value="1"/>
</dbReference>